<evidence type="ECO:0000259" key="1">
    <source>
        <dbReference type="Pfam" id="PF00535"/>
    </source>
</evidence>
<proteinExistence type="predicted"/>
<name>F5T2W9_9GAMM</name>
<organism evidence="2 3">
    <name type="scientific">Methylophaga aminisulfidivorans MP</name>
    <dbReference type="NCBI Taxonomy" id="1026882"/>
    <lineage>
        <taxon>Bacteria</taxon>
        <taxon>Pseudomonadati</taxon>
        <taxon>Pseudomonadota</taxon>
        <taxon>Gammaproteobacteria</taxon>
        <taxon>Thiotrichales</taxon>
        <taxon>Piscirickettsiaceae</taxon>
        <taxon>Methylophaga</taxon>
    </lineage>
</organism>
<dbReference type="Gene3D" id="3.90.550.10">
    <property type="entry name" value="Spore Coat Polysaccharide Biosynthesis Protein SpsA, Chain A"/>
    <property type="match status" value="1"/>
</dbReference>
<reference evidence="2 3" key="1">
    <citation type="journal article" date="2011" name="J. Bacteriol.">
        <title>Draft genome sequence of Methylophaga aminisulfidivorans MP T.</title>
        <authorList>
            <person name="Han G.H."/>
            <person name="Kim W."/>
            <person name="Chun J."/>
            <person name="Kim S.W."/>
        </authorList>
    </citation>
    <scope>NUCLEOTIDE SEQUENCE [LARGE SCALE GENOMIC DNA]</scope>
    <source>
        <strain evidence="3">MP(T)</strain>
    </source>
</reference>
<accession>F5T2W9</accession>
<dbReference type="RefSeq" id="WP_007146580.1">
    <property type="nucleotide sequence ID" value="NZ_AFIG01000003.1"/>
</dbReference>
<dbReference type="Pfam" id="PF00535">
    <property type="entry name" value="Glycos_transf_2"/>
    <property type="match status" value="1"/>
</dbReference>
<dbReference type="AlphaFoldDB" id="F5T2W9"/>
<dbReference type="eggNOG" id="COG1216">
    <property type="taxonomic scope" value="Bacteria"/>
</dbReference>
<gene>
    <name evidence="2" type="ORF">MAMP_00834</name>
</gene>
<dbReference type="PANTHER" id="PTHR22916">
    <property type="entry name" value="GLYCOSYLTRANSFERASE"/>
    <property type="match status" value="1"/>
</dbReference>
<protein>
    <submittedName>
        <fullName evidence="2">Beta-1,3-glucosyltransferase</fullName>
    </submittedName>
</protein>
<comment type="caution">
    <text evidence="2">The sequence shown here is derived from an EMBL/GenBank/DDBJ whole genome shotgun (WGS) entry which is preliminary data.</text>
</comment>
<evidence type="ECO:0000313" key="3">
    <source>
        <dbReference type="Proteomes" id="UP000003544"/>
    </source>
</evidence>
<dbReference type="InterPro" id="IPR029044">
    <property type="entry name" value="Nucleotide-diphossugar_trans"/>
</dbReference>
<dbReference type="InterPro" id="IPR001173">
    <property type="entry name" value="Glyco_trans_2-like"/>
</dbReference>
<dbReference type="EMBL" id="AFIG01000003">
    <property type="protein sequence ID" value="EGL53330.1"/>
    <property type="molecule type" value="Genomic_DNA"/>
</dbReference>
<dbReference type="OrthoDB" id="9802649at2"/>
<dbReference type="PANTHER" id="PTHR22916:SF3">
    <property type="entry name" value="UDP-GLCNAC:BETAGAL BETA-1,3-N-ACETYLGLUCOSAMINYLTRANSFERASE-LIKE PROTEIN 1"/>
    <property type="match status" value="1"/>
</dbReference>
<dbReference type="GO" id="GO:0016758">
    <property type="term" value="F:hexosyltransferase activity"/>
    <property type="evidence" value="ECO:0007669"/>
    <property type="project" value="UniProtKB-ARBA"/>
</dbReference>
<dbReference type="STRING" id="1026882.MAMP_00834"/>
<dbReference type="CDD" id="cd00761">
    <property type="entry name" value="Glyco_tranf_GTA_type"/>
    <property type="match status" value="1"/>
</dbReference>
<dbReference type="Proteomes" id="UP000003544">
    <property type="component" value="Unassembled WGS sequence"/>
</dbReference>
<keyword evidence="2" id="KW-0808">Transferase</keyword>
<dbReference type="SUPFAM" id="SSF53448">
    <property type="entry name" value="Nucleotide-diphospho-sugar transferases"/>
    <property type="match status" value="1"/>
</dbReference>
<evidence type="ECO:0000313" key="2">
    <source>
        <dbReference type="EMBL" id="EGL53330.1"/>
    </source>
</evidence>
<sequence>MSYSPLVSIIIPCFNRERYIQTAIDSAMSQTYGNIEVIVVDDGSTDNSVSVISSLYGSNVTLITQKNKGVSAARNTGFRAASGEYVVFLDSDDWISEDLIECHVKMARTYQEVDIFCSDFKGVDEKGEIGPLNRINWPDEPGTPVELFLLYPPPFPACEMYKAATVRKFGGYDEDMKGFADSTLRLNIILSNGKVVRTKGGFGVYRRVENSITKSGRLHYYAVKLIKKLLEHPEVQSDSKLKELINLRLVRHRLRIWRDVLSFHTQFNVSSIPKFLFHLFNTMKMDPGYLLFIVTYKPWKKSSDAVF</sequence>
<keyword evidence="3" id="KW-1185">Reference proteome</keyword>
<feature type="domain" description="Glycosyltransferase 2-like" evidence="1">
    <location>
        <begin position="8"/>
        <end position="135"/>
    </location>
</feature>